<evidence type="ECO:0000313" key="3">
    <source>
        <dbReference type="Proteomes" id="UP001604277"/>
    </source>
</evidence>
<protein>
    <submittedName>
        <fullName evidence="2">Uncharacterized protein</fullName>
    </submittedName>
</protein>
<comment type="caution">
    <text evidence="2">The sequence shown here is derived from an EMBL/GenBank/DDBJ whole genome shotgun (WGS) entry which is preliminary data.</text>
</comment>
<keyword evidence="1" id="KW-0472">Membrane</keyword>
<evidence type="ECO:0000256" key="1">
    <source>
        <dbReference type="SAM" id="Phobius"/>
    </source>
</evidence>
<dbReference type="AlphaFoldDB" id="A0ABD1WWF3"/>
<name>A0ABD1WWF3_9LAMI</name>
<keyword evidence="1" id="KW-0812">Transmembrane</keyword>
<keyword evidence="1" id="KW-1133">Transmembrane helix</keyword>
<dbReference type="EMBL" id="JBFOLJ010000002">
    <property type="protein sequence ID" value="KAL2553907.1"/>
    <property type="molecule type" value="Genomic_DNA"/>
</dbReference>
<dbReference type="PANTHER" id="PTHR31860:SF5">
    <property type="entry name" value="ARGH (DUF639)"/>
    <property type="match status" value="1"/>
</dbReference>
<sequence>MESIVSAQQGLRTVHEVMQNINIAILKIWSILVSKAQKHADTVMIAMAGSSILFMVVPFKFILMALVSYGSLMASPLGKRLQNEQSDRRIREWWDSIPVTPVEIVDSSK</sequence>
<accession>A0ABD1WWF3</accession>
<feature type="transmembrane region" description="Helical" evidence="1">
    <location>
        <begin position="52"/>
        <end position="72"/>
    </location>
</feature>
<organism evidence="2 3">
    <name type="scientific">Forsythia ovata</name>
    <dbReference type="NCBI Taxonomy" id="205694"/>
    <lineage>
        <taxon>Eukaryota</taxon>
        <taxon>Viridiplantae</taxon>
        <taxon>Streptophyta</taxon>
        <taxon>Embryophyta</taxon>
        <taxon>Tracheophyta</taxon>
        <taxon>Spermatophyta</taxon>
        <taxon>Magnoliopsida</taxon>
        <taxon>eudicotyledons</taxon>
        <taxon>Gunneridae</taxon>
        <taxon>Pentapetalae</taxon>
        <taxon>asterids</taxon>
        <taxon>lamiids</taxon>
        <taxon>Lamiales</taxon>
        <taxon>Oleaceae</taxon>
        <taxon>Forsythieae</taxon>
        <taxon>Forsythia</taxon>
    </lineage>
</organism>
<dbReference type="Proteomes" id="UP001604277">
    <property type="component" value="Unassembled WGS sequence"/>
</dbReference>
<evidence type="ECO:0000313" key="2">
    <source>
        <dbReference type="EMBL" id="KAL2553907.1"/>
    </source>
</evidence>
<dbReference type="InterPro" id="IPR006927">
    <property type="entry name" value="DUF639"/>
</dbReference>
<dbReference type="PANTHER" id="PTHR31860">
    <property type="entry name" value="HEAT-INDUCIBLE TRANSCRIPTION REPRESSOR (DUF639)-RELATED"/>
    <property type="match status" value="1"/>
</dbReference>
<gene>
    <name evidence="2" type="ORF">Fot_07526</name>
</gene>
<keyword evidence="3" id="KW-1185">Reference proteome</keyword>
<reference evidence="3" key="1">
    <citation type="submission" date="2024-07" db="EMBL/GenBank/DDBJ databases">
        <title>Two chromosome-level genome assemblies of Korean endemic species Abeliophyllum distichum and Forsythia ovata (Oleaceae).</title>
        <authorList>
            <person name="Jang H."/>
        </authorList>
    </citation>
    <scope>NUCLEOTIDE SEQUENCE [LARGE SCALE GENOMIC DNA]</scope>
</reference>
<proteinExistence type="predicted"/>
<dbReference type="Pfam" id="PF04842">
    <property type="entry name" value="DUF639"/>
    <property type="match status" value="1"/>
</dbReference>